<evidence type="ECO:0000256" key="3">
    <source>
        <dbReference type="ARBA" id="ARBA00022692"/>
    </source>
</evidence>
<evidence type="ECO:0000256" key="2">
    <source>
        <dbReference type="ARBA" id="ARBA00022475"/>
    </source>
</evidence>
<organism evidence="8 9">
    <name type="scientific">Alkalihalophilus lindianensis</name>
    <dbReference type="NCBI Taxonomy" id="1630542"/>
    <lineage>
        <taxon>Bacteria</taxon>
        <taxon>Bacillati</taxon>
        <taxon>Bacillota</taxon>
        <taxon>Bacilli</taxon>
        <taxon>Bacillales</taxon>
        <taxon>Bacillaceae</taxon>
        <taxon>Alkalihalophilus</taxon>
    </lineage>
</organism>
<protein>
    <submittedName>
        <fullName evidence="8">PLD nuclease N-terminal domain-containing protein</fullName>
    </submittedName>
</protein>
<evidence type="ECO:0000259" key="7">
    <source>
        <dbReference type="Pfam" id="PF13396"/>
    </source>
</evidence>
<keyword evidence="2" id="KW-1003">Cell membrane</keyword>
<evidence type="ECO:0000313" key="9">
    <source>
        <dbReference type="Proteomes" id="UP001287282"/>
    </source>
</evidence>
<keyword evidence="3 6" id="KW-0812">Transmembrane</keyword>
<feature type="domain" description="Cardiolipin synthase N-terminal" evidence="7">
    <location>
        <begin position="25"/>
        <end position="67"/>
    </location>
</feature>
<keyword evidence="9" id="KW-1185">Reference proteome</keyword>
<evidence type="ECO:0000256" key="6">
    <source>
        <dbReference type="SAM" id="Phobius"/>
    </source>
</evidence>
<sequence>MNEIIAELEQMNLAVILPFFIIQLILMVIALVDWFKIEKTNGPKWMWLFIILLVNIIGPILYFMIGRRQE</sequence>
<accession>A0ABU3XDN8</accession>
<dbReference type="RefSeq" id="WP_317123176.1">
    <property type="nucleotide sequence ID" value="NZ_JAWJBA010000006.1"/>
</dbReference>
<dbReference type="Proteomes" id="UP001287282">
    <property type="component" value="Unassembled WGS sequence"/>
</dbReference>
<evidence type="ECO:0000256" key="4">
    <source>
        <dbReference type="ARBA" id="ARBA00022989"/>
    </source>
</evidence>
<dbReference type="Pfam" id="PF13396">
    <property type="entry name" value="PLDc_N"/>
    <property type="match status" value="1"/>
</dbReference>
<evidence type="ECO:0000256" key="5">
    <source>
        <dbReference type="ARBA" id="ARBA00023136"/>
    </source>
</evidence>
<keyword evidence="4 6" id="KW-1133">Transmembrane helix</keyword>
<comment type="caution">
    <text evidence="8">The sequence shown here is derived from an EMBL/GenBank/DDBJ whole genome shotgun (WGS) entry which is preliminary data.</text>
</comment>
<dbReference type="InterPro" id="IPR027379">
    <property type="entry name" value="CLS_N"/>
</dbReference>
<comment type="subcellular location">
    <subcellularLocation>
        <location evidence="1">Cell membrane</location>
        <topology evidence="1">Multi-pass membrane protein</topology>
    </subcellularLocation>
</comment>
<gene>
    <name evidence="8" type="ORF">RYX56_16680</name>
</gene>
<feature type="transmembrane region" description="Helical" evidence="6">
    <location>
        <begin position="44"/>
        <end position="65"/>
    </location>
</feature>
<evidence type="ECO:0000313" key="8">
    <source>
        <dbReference type="EMBL" id="MDV2686005.1"/>
    </source>
</evidence>
<reference evidence="8 9" key="1">
    <citation type="submission" date="2023-10" db="EMBL/GenBank/DDBJ databases">
        <title>Screening of Alkalihalobacillus lindianensis BZ-TG-R113 and Its Alleviation of Salt Stress on Rapeseed Growth.</title>
        <authorList>
            <person name="Zhao B."/>
            <person name="Guo T."/>
        </authorList>
    </citation>
    <scope>NUCLEOTIDE SEQUENCE [LARGE SCALE GENOMIC DNA]</scope>
    <source>
        <strain evidence="8 9">BZ-TG-R113</strain>
    </source>
</reference>
<dbReference type="EMBL" id="JAWJBA010000006">
    <property type="protein sequence ID" value="MDV2686005.1"/>
    <property type="molecule type" value="Genomic_DNA"/>
</dbReference>
<name>A0ABU3XDN8_9BACI</name>
<feature type="transmembrane region" description="Helical" evidence="6">
    <location>
        <begin position="12"/>
        <end position="32"/>
    </location>
</feature>
<evidence type="ECO:0000256" key="1">
    <source>
        <dbReference type="ARBA" id="ARBA00004651"/>
    </source>
</evidence>
<proteinExistence type="predicted"/>
<keyword evidence="5 6" id="KW-0472">Membrane</keyword>